<dbReference type="EnsemblPlants" id="AES81848">
    <property type="protein sequence ID" value="AES81848"/>
    <property type="gene ID" value="MTR_7g101220"/>
</dbReference>
<sequence>MTFTLKTEPNPQYDFLKLVLQWPPTTCLKKPCTRHQNNFTVHGHEWVKHGTCSTFKMLDYFTISLNINDRVYILNAKSCTTSRVARHRLYSWTRLYGIEPLPEVVEPIGVVKNRDIFYLNIDEEVERLVLKKDMNVVKWLFIMKVFFQSEKYIYS</sequence>
<organism evidence="2 4">
    <name type="scientific">Medicago truncatula</name>
    <name type="common">Barrel medic</name>
    <name type="synonym">Medicago tribuloides</name>
    <dbReference type="NCBI Taxonomy" id="3880"/>
    <lineage>
        <taxon>Eukaryota</taxon>
        <taxon>Viridiplantae</taxon>
        <taxon>Streptophyta</taxon>
        <taxon>Embryophyta</taxon>
        <taxon>Tracheophyta</taxon>
        <taxon>Spermatophyta</taxon>
        <taxon>Magnoliopsida</taxon>
        <taxon>eudicotyledons</taxon>
        <taxon>Gunneridae</taxon>
        <taxon>Pentapetalae</taxon>
        <taxon>rosids</taxon>
        <taxon>fabids</taxon>
        <taxon>Fabales</taxon>
        <taxon>Fabaceae</taxon>
        <taxon>Papilionoideae</taxon>
        <taxon>50 kb inversion clade</taxon>
        <taxon>NPAAA clade</taxon>
        <taxon>Hologalegina</taxon>
        <taxon>IRL clade</taxon>
        <taxon>Trifolieae</taxon>
        <taxon>Medicago</taxon>
    </lineage>
</organism>
<dbReference type="InterPro" id="IPR036430">
    <property type="entry name" value="RNase_T2-like_sf"/>
</dbReference>
<dbReference type="PANTHER" id="PTHR11240">
    <property type="entry name" value="RIBONUCLEASE T2"/>
    <property type="match status" value="1"/>
</dbReference>
<dbReference type="PaxDb" id="3880-AES81848"/>
<dbReference type="InterPro" id="IPR001568">
    <property type="entry name" value="RNase_T2-like"/>
</dbReference>
<dbReference type="EMBL" id="CM001223">
    <property type="protein sequence ID" value="AES81848.1"/>
    <property type="molecule type" value="Genomic_DNA"/>
</dbReference>
<comment type="similarity">
    <text evidence="1">Belongs to the RNase T2 family.</text>
</comment>
<reference evidence="2 4" key="1">
    <citation type="journal article" date="2011" name="Nature">
        <title>The Medicago genome provides insight into the evolution of rhizobial symbioses.</title>
        <authorList>
            <person name="Young N.D."/>
            <person name="Debelle F."/>
            <person name="Oldroyd G.E."/>
            <person name="Geurts R."/>
            <person name="Cannon S.B."/>
            <person name="Udvardi M.K."/>
            <person name="Benedito V.A."/>
            <person name="Mayer K.F."/>
            <person name="Gouzy J."/>
            <person name="Schoof H."/>
            <person name="Van de Peer Y."/>
            <person name="Proost S."/>
            <person name="Cook D.R."/>
            <person name="Meyers B.C."/>
            <person name="Spannagl M."/>
            <person name="Cheung F."/>
            <person name="De Mita S."/>
            <person name="Krishnakumar V."/>
            <person name="Gundlach H."/>
            <person name="Zhou S."/>
            <person name="Mudge J."/>
            <person name="Bharti A.K."/>
            <person name="Murray J.D."/>
            <person name="Naoumkina M.A."/>
            <person name="Rosen B."/>
            <person name="Silverstein K.A."/>
            <person name="Tang H."/>
            <person name="Rombauts S."/>
            <person name="Zhao P.X."/>
            <person name="Zhou P."/>
            <person name="Barbe V."/>
            <person name="Bardou P."/>
            <person name="Bechner M."/>
            <person name="Bellec A."/>
            <person name="Berger A."/>
            <person name="Berges H."/>
            <person name="Bidwell S."/>
            <person name="Bisseling T."/>
            <person name="Choisne N."/>
            <person name="Couloux A."/>
            <person name="Denny R."/>
            <person name="Deshpande S."/>
            <person name="Dai X."/>
            <person name="Doyle J.J."/>
            <person name="Dudez A.M."/>
            <person name="Farmer A.D."/>
            <person name="Fouteau S."/>
            <person name="Franken C."/>
            <person name="Gibelin C."/>
            <person name="Gish J."/>
            <person name="Goldstein S."/>
            <person name="Gonzalez A.J."/>
            <person name="Green P.J."/>
            <person name="Hallab A."/>
            <person name="Hartog M."/>
            <person name="Hua A."/>
            <person name="Humphray S.J."/>
            <person name="Jeong D.H."/>
            <person name="Jing Y."/>
            <person name="Jocker A."/>
            <person name="Kenton S.M."/>
            <person name="Kim D.J."/>
            <person name="Klee K."/>
            <person name="Lai H."/>
            <person name="Lang C."/>
            <person name="Lin S."/>
            <person name="Macmil S.L."/>
            <person name="Magdelenat G."/>
            <person name="Matthews L."/>
            <person name="McCorrison J."/>
            <person name="Monaghan E.L."/>
            <person name="Mun J.H."/>
            <person name="Najar F.Z."/>
            <person name="Nicholson C."/>
            <person name="Noirot C."/>
            <person name="O'Bleness M."/>
            <person name="Paule C.R."/>
            <person name="Poulain J."/>
            <person name="Prion F."/>
            <person name="Qin B."/>
            <person name="Qu C."/>
            <person name="Retzel E.F."/>
            <person name="Riddle C."/>
            <person name="Sallet E."/>
            <person name="Samain S."/>
            <person name="Samson N."/>
            <person name="Sanders I."/>
            <person name="Saurat O."/>
            <person name="Scarpelli C."/>
            <person name="Schiex T."/>
            <person name="Segurens B."/>
            <person name="Severin A.J."/>
            <person name="Sherrier D.J."/>
            <person name="Shi R."/>
            <person name="Sims S."/>
            <person name="Singer S.R."/>
            <person name="Sinharoy S."/>
            <person name="Sterck L."/>
            <person name="Viollet A."/>
            <person name="Wang B.B."/>
            <person name="Wang K."/>
            <person name="Wang M."/>
            <person name="Wang X."/>
            <person name="Warfsmann J."/>
            <person name="Weissenbach J."/>
            <person name="White D.D."/>
            <person name="White J.D."/>
            <person name="Wiley G.B."/>
            <person name="Wincker P."/>
            <person name="Xing Y."/>
            <person name="Yang L."/>
            <person name="Yao Z."/>
            <person name="Ying F."/>
            <person name="Zhai J."/>
            <person name="Zhou L."/>
            <person name="Zuber A."/>
            <person name="Denarie J."/>
            <person name="Dixon R.A."/>
            <person name="May G.D."/>
            <person name="Schwartz D.C."/>
            <person name="Rogers J."/>
            <person name="Quetier F."/>
            <person name="Town C.D."/>
            <person name="Roe B.A."/>
        </authorList>
    </citation>
    <scope>NUCLEOTIDE SEQUENCE [LARGE SCALE GENOMIC DNA]</scope>
    <source>
        <strain evidence="2">A17</strain>
        <strain evidence="3 4">cv. Jemalong A17</strain>
    </source>
</reference>
<evidence type="ECO:0000313" key="2">
    <source>
        <dbReference type="EMBL" id="AES81848.1"/>
    </source>
</evidence>
<protein>
    <submittedName>
        <fullName evidence="2">Ribonuclease T2 family protein</fullName>
    </submittedName>
</protein>
<dbReference type="SUPFAM" id="SSF55895">
    <property type="entry name" value="Ribonuclease Rh-like"/>
    <property type="match status" value="1"/>
</dbReference>
<dbReference type="Gene3D" id="3.90.730.10">
    <property type="entry name" value="Ribonuclease T2-like"/>
    <property type="match status" value="2"/>
</dbReference>
<evidence type="ECO:0000313" key="3">
    <source>
        <dbReference type="EnsemblPlants" id="AES81848"/>
    </source>
</evidence>
<reference evidence="2 4" key="2">
    <citation type="journal article" date="2014" name="BMC Genomics">
        <title>An improved genome release (version Mt4.0) for the model legume Medicago truncatula.</title>
        <authorList>
            <person name="Tang H."/>
            <person name="Krishnakumar V."/>
            <person name="Bidwell S."/>
            <person name="Rosen B."/>
            <person name="Chan A."/>
            <person name="Zhou S."/>
            <person name="Gentzbittel L."/>
            <person name="Childs K.L."/>
            <person name="Yandell M."/>
            <person name="Gundlach H."/>
            <person name="Mayer K.F."/>
            <person name="Schwartz D.C."/>
            <person name="Town C.D."/>
        </authorList>
    </citation>
    <scope>GENOME REANNOTATION</scope>
    <source>
        <strain evidence="3 4">cv. Jemalong A17</strain>
    </source>
</reference>
<dbReference type="GO" id="GO:0003723">
    <property type="term" value="F:RNA binding"/>
    <property type="evidence" value="ECO:0007669"/>
    <property type="project" value="InterPro"/>
</dbReference>
<evidence type="ECO:0000256" key="1">
    <source>
        <dbReference type="ARBA" id="ARBA00007469"/>
    </source>
</evidence>
<dbReference type="GO" id="GO:0006401">
    <property type="term" value="P:RNA catabolic process"/>
    <property type="evidence" value="ECO:0000318"/>
    <property type="project" value="GO_Central"/>
</dbReference>
<proteinExistence type="inferred from homology"/>
<dbReference type="HOGENOM" id="CLU_1698158_0_0_1"/>
<dbReference type="PROSITE" id="PS00531">
    <property type="entry name" value="RNASE_T2_2"/>
    <property type="match status" value="1"/>
</dbReference>
<dbReference type="PANTHER" id="PTHR11240:SF22">
    <property type="entry name" value="RIBONUCLEASE T2"/>
    <property type="match status" value="1"/>
</dbReference>
<name>G7L2T4_MEDTR</name>
<dbReference type="InterPro" id="IPR033130">
    <property type="entry name" value="RNase_T2_His_AS_2"/>
</dbReference>
<keyword evidence="4" id="KW-1185">Reference proteome</keyword>
<dbReference type="GO" id="GO:0004521">
    <property type="term" value="F:RNA endonuclease activity"/>
    <property type="evidence" value="ECO:0000318"/>
    <property type="project" value="GO_Central"/>
</dbReference>
<dbReference type="GO" id="GO:0033897">
    <property type="term" value="F:ribonuclease T2 activity"/>
    <property type="evidence" value="ECO:0007669"/>
    <property type="project" value="InterPro"/>
</dbReference>
<gene>
    <name evidence="2" type="ordered locus">MTR_7g101220</name>
</gene>
<dbReference type="AlphaFoldDB" id="G7L2T4"/>
<accession>G7L2T4</accession>
<reference evidence="3" key="3">
    <citation type="submission" date="2015-04" db="UniProtKB">
        <authorList>
            <consortium name="EnsemblPlants"/>
        </authorList>
    </citation>
    <scope>IDENTIFICATION</scope>
    <source>
        <strain evidence="3">cv. Jemalong A17</strain>
    </source>
</reference>
<dbReference type="GO" id="GO:0005576">
    <property type="term" value="C:extracellular region"/>
    <property type="evidence" value="ECO:0000318"/>
    <property type="project" value="GO_Central"/>
</dbReference>
<dbReference type="Proteomes" id="UP000002051">
    <property type="component" value="Unassembled WGS sequence"/>
</dbReference>
<evidence type="ECO:0000313" key="4">
    <source>
        <dbReference type="Proteomes" id="UP000002051"/>
    </source>
</evidence>